<proteinExistence type="predicted"/>
<sequence length="119" mass="13228">MSASCLLFLIAVVSGLWLFQNGATLADTAYLAGMTQDRTIRQTLSPLSGDGRMSGTEVFQAIARLEEGDAEIVVDGVRYASPVNREQWFSDRIQLHGRYSVLHERDTDGRLLRLVVVTR</sequence>
<dbReference type="Proteomes" id="UP000706926">
    <property type="component" value="Unassembled WGS sequence"/>
</dbReference>
<dbReference type="GeneID" id="95406827"/>
<accession>A0ABS4FHU1</accession>
<protein>
    <submittedName>
        <fullName evidence="1">Uncharacterized protein</fullName>
    </submittedName>
</protein>
<name>A0ABS4FHU1_9BACL</name>
<reference evidence="1 2" key="1">
    <citation type="submission" date="2021-03" db="EMBL/GenBank/DDBJ databases">
        <title>Genomic Encyclopedia of Type Strains, Phase IV (KMG-IV): sequencing the most valuable type-strain genomes for metagenomic binning, comparative biology and taxonomic classification.</title>
        <authorList>
            <person name="Goeker M."/>
        </authorList>
    </citation>
    <scope>NUCLEOTIDE SEQUENCE [LARGE SCALE GENOMIC DNA]</scope>
    <source>
        <strain evidence="1 2">DSM 15596</strain>
    </source>
</reference>
<organism evidence="1 2">
    <name type="scientific">Paenibacillus lactis</name>
    <dbReference type="NCBI Taxonomy" id="228574"/>
    <lineage>
        <taxon>Bacteria</taxon>
        <taxon>Bacillati</taxon>
        <taxon>Bacillota</taxon>
        <taxon>Bacilli</taxon>
        <taxon>Bacillales</taxon>
        <taxon>Paenibacillaceae</taxon>
        <taxon>Paenibacillus</taxon>
    </lineage>
</organism>
<dbReference type="RefSeq" id="WP_245256175.1">
    <property type="nucleotide sequence ID" value="NZ_CP139098.1"/>
</dbReference>
<keyword evidence="2" id="KW-1185">Reference proteome</keyword>
<evidence type="ECO:0000313" key="1">
    <source>
        <dbReference type="EMBL" id="MBP1895831.1"/>
    </source>
</evidence>
<dbReference type="EMBL" id="JAGGKI010000017">
    <property type="protein sequence ID" value="MBP1895831.1"/>
    <property type="molecule type" value="Genomic_DNA"/>
</dbReference>
<evidence type="ECO:0000313" key="2">
    <source>
        <dbReference type="Proteomes" id="UP000706926"/>
    </source>
</evidence>
<gene>
    <name evidence="1" type="ORF">J2Z18_004941</name>
</gene>
<comment type="caution">
    <text evidence="1">The sequence shown here is derived from an EMBL/GenBank/DDBJ whole genome shotgun (WGS) entry which is preliminary data.</text>
</comment>